<feature type="compositionally biased region" description="Basic and acidic residues" evidence="1">
    <location>
        <begin position="103"/>
        <end position="113"/>
    </location>
</feature>
<keyword evidence="3" id="KW-1185">Reference proteome</keyword>
<dbReference type="AlphaFoldDB" id="A0A4D6LCH8"/>
<organism evidence="2 3">
    <name type="scientific">Vigna unguiculata</name>
    <name type="common">Cowpea</name>
    <dbReference type="NCBI Taxonomy" id="3917"/>
    <lineage>
        <taxon>Eukaryota</taxon>
        <taxon>Viridiplantae</taxon>
        <taxon>Streptophyta</taxon>
        <taxon>Embryophyta</taxon>
        <taxon>Tracheophyta</taxon>
        <taxon>Spermatophyta</taxon>
        <taxon>Magnoliopsida</taxon>
        <taxon>eudicotyledons</taxon>
        <taxon>Gunneridae</taxon>
        <taxon>Pentapetalae</taxon>
        <taxon>rosids</taxon>
        <taxon>fabids</taxon>
        <taxon>Fabales</taxon>
        <taxon>Fabaceae</taxon>
        <taxon>Papilionoideae</taxon>
        <taxon>50 kb inversion clade</taxon>
        <taxon>NPAAA clade</taxon>
        <taxon>indigoferoid/millettioid clade</taxon>
        <taxon>Phaseoleae</taxon>
        <taxon>Vigna</taxon>
    </lineage>
</organism>
<feature type="region of interest" description="Disordered" evidence="1">
    <location>
        <begin position="71"/>
        <end position="113"/>
    </location>
</feature>
<evidence type="ECO:0000313" key="3">
    <source>
        <dbReference type="Proteomes" id="UP000501690"/>
    </source>
</evidence>
<reference evidence="2 3" key="1">
    <citation type="submission" date="2019-04" db="EMBL/GenBank/DDBJ databases">
        <title>An improved genome assembly and genetic linkage map for asparagus bean, Vigna unguiculata ssp. sesquipedialis.</title>
        <authorList>
            <person name="Xia Q."/>
            <person name="Zhang R."/>
            <person name="Dong Y."/>
        </authorList>
    </citation>
    <scope>NUCLEOTIDE SEQUENCE [LARGE SCALE GENOMIC DNA]</scope>
    <source>
        <tissue evidence="2">Leaf</tissue>
    </source>
</reference>
<dbReference type="Proteomes" id="UP000501690">
    <property type="component" value="Linkage Group LG3"/>
</dbReference>
<dbReference type="EMBL" id="CP039347">
    <property type="protein sequence ID" value="QCD86106.1"/>
    <property type="molecule type" value="Genomic_DNA"/>
</dbReference>
<protein>
    <submittedName>
        <fullName evidence="2">Uncharacterized protein</fullName>
    </submittedName>
</protein>
<evidence type="ECO:0000256" key="1">
    <source>
        <dbReference type="SAM" id="MobiDB-lite"/>
    </source>
</evidence>
<name>A0A4D6LCH8_VIGUN</name>
<gene>
    <name evidence="2" type="ORF">DEO72_LG3g627</name>
</gene>
<sequence>MQICVDDVVVRGRLFGEASCERGRVLRQRCSTPSAMVGCVSFDSRRCSGGFDLLLRGMVVAWREMERQREMDEEMEATKTHRRRRQLVGDSVETGGGRGQRGVRAERIGKEDE</sequence>
<accession>A0A4D6LCH8</accession>
<evidence type="ECO:0000313" key="2">
    <source>
        <dbReference type="EMBL" id="QCD86106.1"/>
    </source>
</evidence>
<proteinExistence type="predicted"/>